<evidence type="ECO:0000256" key="2">
    <source>
        <dbReference type="ARBA" id="ARBA00004241"/>
    </source>
</evidence>
<proteinExistence type="predicted"/>
<dbReference type="GO" id="GO:0005886">
    <property type="term" value="C:plasma membrane"/>
    <property type="evidence" value="ECO:0007669"/>
    <property type="project" value="UniProtKB-SubCell"/>
</dbReference>
<feature type="region of interest" description="Disordered" evidence="9">
    <location>
        <begin position="403"/>
        <end position="422"/>
    </location>
</feature>
<evidence type="ECO:0000313" key="13">
    <source>
        <dbReference type="Proteomes" id="UP000078597"/>
    </source>
</evidence>
<keyword evidence="4 10" id="KW-0732">Signal</keyword>
<evidence type="ECO:0000256" key="10">
    <source>
        <dbReference type="SAM" id="SignalP"/>
    </source>
</evidence>
<feature type="region of interest" description="Disordered" evidence="9">
    <location>
        <begin position="165"/>
        <end position="192"/>
    </location>
</feature>
<feature type="domain" description="6-Cys" evidence="11">
    <location>
        <begin position="2485"/>
        <end position="2638"/>
    </location>
</feature>
<dbReference type="PANTHER" id="PTHR38796">
    <property type="match status" value="1"/>
</dbReference>
<feature type="domain" description="6-Cys" evidence="11">
    <location>
        <begin position="2276"/>
        <end position="2482"/>
    </location>
</feature>
<dbReference type="Proteomes" id="UP000078597">
    <property type="component" value="Unassembled WGS sequence"/>
</dbReference>
<evidence type="ECO:0000256" key="1">
    <source>
        <dbReference type="ARBA" id="ARBA00004236"/>
    </source>
</evidence>
<feature type="domain" description="6-Cys" evidence="11">
    <location>
        <begin position="465"/>
        <end position="611"/>
    </location>
</feature>
<evidence type="ECO:0000256" key="8">
    <source>
        <dbReference type="ARBA" id="ARBA00023180"/>
    </source>
</evidence>
<feature type="domain" description="6-Cys" evidence="11">
    <location>
        <begin position="614"/>
        <end position="749"/>
    </location>
</feature>
<gene>
    <name evidence="12" type="ORF">PMALA_034420</name>
</gene>
<dbReference type="SMART" id="SM00970">
    <property type="entry name" value="s48_45"/>
    <property type="match status" value="9"/>
</dbReference>
<feature type="chain" id="PRO_5008380973" evidence="10">
    <location>
        <begin position="19"/>
        <end position="2939"/>
    </location>
</feature>
<evidence type="ECO:0000259" key="11">
    <source>
        <dbReference type="PROSITE" id="PS51701"/>
    </source>
</evidence>
<evidence type="ECO:0000256" key="7">
    <source>
        <dbReference type="ARBA" id="ARBA00023157"/>
    </source>
</evidence>
<feature type="compositionally biased region" description="Acidic residues" evidence="9">
    <location>
        <begin position="247"/>
        <end position="390"/>
    </location>
</feature>
<feature type="domain" description="6-Cys" evidence="11">
    <location>
        <begin position="1750"/>
        <end position="1873"/>
    </location>
</feature>
<evidence type="ECO:0000256" key="9">
    <source>
        <dbReference type="SAM" id="MobiDB-lite"/>
    </source>
</evidence>
<evidence type="ECO:0000256" key="4">
    <source>
        <dbReference type="ARBA" id="ARBA00022729"/>
    </source>
</evidence>
<dbReference type="EMBL" id="FLQW01001912">
    <property type="protein sequence ID" value="SBS91837.1"/>
    <property type="molecule type" value="Genomic_DNA"/>
</dbReference>
<feature type="domain" description="6-Cys" evidence="11">
    <location>
        <begin position="1129"/>
        <end position="1276"/>
    </location>
</feature>
<comment type="subcellular location">
    <subcellularLocation>
        <location evidence="1">Cell membrane</location>
    </subcellularLocation>
    <subcellularLocation>
        <location evidence="2">Cell surface</location>
    </subcellularLocation>
</comment>
<dbReference type="InterPro" id="IPR051444">
    <property type="entry name" value="Parasite_Repro/Invasion_Surf"/>
</dbReference>
<feature type="compositionally biased region" description="Acidic residues" evidence="9">
    <location>
        <begin position="174"/>
        <end position="189"/>
    </location>
</feature>
<dbReference type="PROSITE" id="PS51701">
    <property type="entry name" value="6_CYS"/>
    <property type="match status" value="12"/>
</dbReference>
<keyword evidence="7" id="KW-1015">Disulfide bond</keyword>
<dbReference type="InterPro" id="IPR038160">
    <property type="entry name" value="6_CYS_dom_sf"/>
</dbReference>
<feature type="domain" description="6-Cys" evidence="11">
    <location>
        <begin position="2040"/>
        <end position="2215"/>
    </location>
</feature>
<dbReference type="Gene3D" id="2.60.40.2860">
    <property type="match status" value="8"/>
</dbReference>
<name>A0A1A8WFV2_PLAMA</name>
<dbReference type="Pfam" id="PF07422">
    <property type="entry name" value="s48_45"/>
    <property type="match status" value="8"/>
</dbReference>
<reference evidence="13" key="1">
    <citation type="submission" date="2016-05" db="EMBL/GenBank/DDBJ databases">
        <authorList>
            <person name="Naeem Raeece"/>
        </authorList>
    </citation>
    <scope>NUCLEOTIDE SEQUENCE [LARGE SCALE GENOMIC DNA]</scope>
</reference>
<evidence type="ECO:0000256" key="6">
    <source>
        <dbReference type="ARBA" id="ARBA00023136"/>
    </source>
</evidence>
<keyword evidence="8" id="KW-0325">Glycoprotein</keyword>
<accession>A0A1A8WFV2</accession>
<keyword evidence="3" id="KW-1003">Cell membrane</keyword>
<dbReference type="VEuPathDB" id="PlasmoDB:PmUG01_04023100"/>
<dbReference type="InterPro" id="IPR010884">
    <property type="entry name" value="6_CYS_dom"/>
</dbReference>
<feature type="domain" description="6-Cys" evidence="11">
    <location>
        <begin position="770"/>
        <end position="977"/>
    </location>
</feature>
<organism evidence="12 13">
    <name type="scientific">Plasmodium malariae</name>
    <dbReference type="NCBI Taxonomy" id="5858"/>
    <lineage>
        <taxon>Eukaryota</taxon>
        <taxon>Sar</taxon>
        <taxon>Alveolata</taxon>
        <taxon>Apicomplexa</taxon>
        <taxon>Aconoidasida</taxon>
        <taxon>Haemosporida</taxon>
        <taxon>Plasmodiidae</taxon>
        <taxon>Plasmodium</taxon>
        <taxon>Plasmodium (Plasmodium)</taxon>
    </lineage>
</organism>
<feature type="domain" description="6-Cys" evidence="11">
    <location>
        <begin position="1545"/>
        <end position="1738"/>
    </location>
</feature>
<dbReference type="PANTHER" id="PTHR38796:SF1">
    <property type="entry name" value="ANCHORED PROTEIN, PUTATIVE (AFU_ORTHOLOGUE AFUA_4G09600)-RELATED"/>
    <property type="match status" value="1"/>
</dbReference>
<feature type="domain" description="6-Cys" evidence="11">
    <location>
        <begin position="1280"/>
        <end position="1405"/>
    </location>
</feature>
<feature type="signal peptide" evidence="10">
    <location>
        <begin position="1"/>
        <end position="18"/>
    </location>
</feature>
<evidence type="ECO:0000256" key="5">
    <source>
        <dbReference type="ARBA" id="ARBA00022737"/>
    </source>
</evidence>
<dbReference type="GO" id="GO:0009986">
    <property type="term" value="C:cell surface"/>
    <property type="evidence" value="ECO:0007669"/>
    <property type="project" value="UniProtKB-SubCell"/>
</dbReference>
<feature type="domain" description="6-Cys" evidence="11">
    <location>
        <begin position="980"/>
        <end position="1115"/>
    </location>
</feature>
<protein>
    <submittedName>
        <fullName evidence="12">6-cysteine protein (P230)</fullName>
    </submittedName>
</protein>
<feature type="region of interest" description="Disordered" evidence="9">
    <location>
        <begin position="244"/>
        <end position="397"/>
    </location>
</feature>
<keyword evidence="5" id="KW-0677">Repeat</keyword>
<keyword evidence="6" id="KW-0472">Membrane</keyword>
<sequence length="2939" mass="335473">MIKKVLFFTFFVYIIVRKYEIISNENAKRDAHNFKLFRKEKTYNCLTDVSITTRIDRTNGRDSYTTWNDEALFGKDHEEGVEKNIYSIKHNEILLYEYKDENAHERSSCRLVSNDVVERGTGRLTTFNKEDIKENLFLFIKKGINGLNNISVKCMSNKVKRIGDNPCEGKTYEEDGNADDYDDDYDDNYDDTKKRKKKKKKKISLKSIIRKFFLMFLHAQEKTHGFVMWRSTHTNRYVSREGRYLEEDIPGDDEYVEEGREENDGAEEGGTDNDGAEEDGIDNDGAEEDGIDNDGVEEDGIDNDGVEEDGIDNDGVEEDGEENDGEEEGGIDNDGAEEYGEENDGAEEDGIDNDGAEEDGIDNDGAEEGGEENYDAEEGGIDNDGDEYSDESNSPTYELQGMEDQEYNESSTHSDYGQEGDISMSLQDLNDDIDKVNEEFEVTISGEEGVPSLQTEQFSSNNTNKEYVCDFTEQIKPIEEKSKVKNCNIKITDPLGKIKIICPVVNSEEKSYKSIEYFPKKAPFVTLYIGESKGGNEKLKEKKLSELIYGILIPPKVNEKKNDFEQGSIEFILPPMVDKQTTIYFICDNSKSTDDDKKGNRGVAEITIEPYGKLIKGCDYSEQNKTFFQKKIDIKNSTYPCLFQLNSGDIGGIMFPGNTKSTTCFEEMIQHTNHSKWDKKKKSLTELINSAVIYNKDRDEKYFNVKYVHIPSSFRDSLSLFCTITLNDDSSFLVYVGINHEINMSLFELLGAFHALNKINQVAVKTQGKEEFTCDFTDVLDTPSSGGEEKKVIICKKNLKEFDIFKMKCNMDEGKYKDMEMLPKTLKTKKDVYKFEFDIQYHFLKKYMNFHMKNAQYYNEYPSLFVFPFNKIAKNEIKKNALLKNHKNAKYFEESLSSTDTIVHMLTYLDSQDIIPINEHIRYLNVDVNDSDSSTLDVTIQIPPYIETNQPFYFLMGCNNSKAGGNIGVVELLISKNEQKIKGCNFHPTKVDYFSENIESSTNECTVDAYKDDIIGLNCLNTIYTEEEDSTNISLDPEDCFKNVYENNLKKDMNEILGGVQVYNINGKATPTFLKIPVHNKEEDIKVSCKCTVNAVVKEMKIIIKKATNVDDEKNLKKEINTVAINEDNLYICENKTYIEPALVKWDDKNIEHTCTIEATEFLNYVEIFCPSKDFLIYENINIMYNTIKPTKEDELKIFTQKELEKLIPHSELLHKTRGMIDHYKQEKVDLSHLYIFFPYYIKEEHEFRITCDNSNTHYNNKKGTRVIYNIKIPKREKKKIKGCDFSESSKAEIFENVKDGEKCTVDASTKDIVGFVCPSGTVKLTSCFRDAIVNDNVTNISHLLNLKNNMANYTYKHQFNYIEIPVVTSADLTFKCICVYLGKNYNVKAASLSPTLLDIIYKKMKIKKDDYNKGVASKKKYVMSTMNMYLSHKANTIISLFNEIENKRKTQSDENPDDIIDALASSDTCNYSSGFGSDPNDGVIEEVHKSLDEYDSWENIYDDEIEKEITTDIQELEQSAFKIYTLEVNLKAPKLMKPVKVGDNIHVCDFSKKNLLISNSAKGGIETNIHCYTEMKPLDVLYVKCPTGTDAYVTAKAEKEEEEHDELQKEVIALIGDVKSESTLALEIDSTPLDDSTFEKCFTKFSLKPKNFFEMVINEEEEDDKEVSLSELLPGVIYSSMKILKKKDPFTSYAGIVIPPIISKDTSFKVHCNNTEYKEIEKNAGYNGITHIHIAKSEPVGGTGLDRGKIKGCDFSSSASSILTESIELVNGETKECTINIRNNEPFGIICSKDTTLYPETCFHQIYDKSENVKSFKEIIPNSTILTLQNSNKKIAYGKIPQEYVNKFIFSCSCKKSDDNTKGTMKVTINKDATDIDELKAVTANTHDKSNVCNFYDNEDLSLISNPGEVVLCKVEGQIFTEVIVQLPVLGEQNTDKEEYKKFSLIPPLDLTGDDIKVMVNDRTEVSLSTALKGVYGNRVFTFEKKGVKGQGLSFFIPPTTEDVNLKISINEKKDSSEAKQRGLIHISIKKNIEVNSETYKVCDFTKAENNLTELNNPLNNEKECNVIIKKGDILGIICPKGFTLFPQACFSNILLEYYKSSPEDDEDINYISNIKYDLKLKEILYQMKEDNKEDEQVHNYYSYSSNILEKLNFENYNLGNIPLDYKNHYTSSYAKVPNTFNSILNFSCNCYSPLKNVFGTMNVQTENVDFESLNKKKIDLVEKVFFPYKYKVNADLEEEKREPFIATQDYTSTSTGRHVDMIQKYPNAMLGQSVNYSCDYSDESLFSLVEGKLQRNTCKINAKGLDIVTIKCLYNKDVVLKDTSSGLIAEDKKVIVTIDEKEYITHINDKNNSFTLKEIYVKNFYGVSQEELKKLRKLEEDWQDYHIFYPPKGVEEVIVDNTVVKLVDALPGVLFLKNKSEKDQKIKTTKLPIDGIASFLVPPYVHKDLNFQIFCGKSSSKKPKKKDTSLGIVHVHISANKNVISGCDFINEQNSPNSFLTHKKNEKNELMCEIPLISNTVVGLNCPKGKLKPVNCFNDMYYIEDGVEEVNATADKYDKYESTHKVKTTSVIEHAIPINNVDDKESTYSYLVLPNTLKDIKELNKVFICTCDKNIVKMKIDENLVNKESNIIGESNVCTYDHSKKVSTCNIISSMQMDELKNTSLIKYTANISRWDKLIIKYPTNKKLNYEKCFLNPLNLKEKVLYHNIPTNIEDILPGAIVSDKYDSRTNISEYILRIPPYVPKSVEFSIEFNNRFSSITQNQKILYGNMVKIYINVNQGYKEVSGCDFTGNYAHLFSQSYIPTPNEVKECTITFGNNSFAGFACLSNYQVEPDNCFTSVYDNTDSKRVKKITDLSGNSEHDQVKQNTLGYTLSYITLNDEPKKLNFSCTCVSSYSTYTINILYEPHHENSTLTTRSFIKYFNSKTGAFSKYLRKP</sequence>
<evidence type="ECO:0000313" key="12">
    <source>
        <dbReference type="EMBL" id="SBS91837.1"/>
    </source>
</evidence>
<feature type="domain" description="6-Cys" evidence="11">
    <location>
        <begin position="2786"/>
        <end position="2913"/>
    </location>
</feature>
<evidence type="ECO:0000256" key="3">
    <source>
        <dbReference type="ARBA" id="ARBA00022475"/>
    </source>
</evidence>